<dbReference type="OrthoDB" id="1441936at2"/>
<evidence type="ECO:0000313" key="1">
    <source>
        <dbReference type="EMBL" id="EHQ01824.1"/>
    </source>
</evidence>
<dbReference type="Proteomes" id="UP000003844">
    <property type="component" value="Unassembled WGS sequence"/>
</dbReference>
<evidence type="ECO:0000313" key="2">
    <source>
        <dbReference type="Proteomes" id="UP000003844"/>
    </source>
</evidence>
<dbReference type="EMBL" id="JH594606">
    <property type="protein sequence ID" value="EHQ01824.1"/>
    <property type="molecule type" value="Genomic_DNA"/>
</dbReference>
<protein>
    <recommendedName>
        <fullName evidence="3">Outer membrane protein beta-barrel domain-containing protein</fullName>
    </recommendedName>
</protein>
<sequence length="214" mass="24422">MKKILLALFLITNFYSYSQSPSDLFNVGRGISQSSNQDKLTKRFFSNIEIEFGVSNEIRYDYSIYDANDNLLGGRSTELDNKASYGILYSINYPVFNKLTLGAIGGFQHQVQQKISALKLGGILRYHFVNYESVNINLMTAYNIALSDNIESDMANVRLGLQFPITRTDTFNLNLNVFGDYNYYIYNEPILNEINERPGNLIFRSYGLSLGIQF</sequence>
<proteinExistence type="predicted"/>
<accession>H2BVU1</accession>
<keyword evidence="2" id="KW-1185">Reference proteome</keyword>
<dbReference type="AlphaFoldDB" id="H2BVU1"/>
<reference evidence="2" key="1">
    <citation type="journal article" date="2012" name="Stand. Genomic Sci.">
        <title>Genome sequence of the Antarctic rhodopsins-containing flavobacterium Gillisia limnaea type strain (R-8282(T)).</title>
        <authorList>
            <person name="Riedel T."/>
            <person name="Held B."/>
            <person name="Nolan M."/>
            <person name="Lucas S."/>
            <person name="Lapidus A."/>
            <person name="Tice H."/>
            <person name="Del Rio T.G."/>
            <person name="Cheng J.F."/>
            <person name="Han C."/>
            <person name="Tapia R."/>
            <person name="Goodwin L.A."/>
            <person name="Pitluck S."/>
            <person name="Liolios K."/>
            <person name="Mavromatis K."/>
            <person name="Pagani I."/>
            <person name="Ivanova N."/>
            <person name="Mikhailova N."/>
            <person name="Pati A."/>
            <person name="Chen A."/>
            <person name="Palaniappan K."/>
            <person name="Land M."/>
            <person name="Rohde M."/>
            <person name="Tindall B.J."/>
            <person name="Detter J.C."/>
            <person name="Goker M."/>
            <person name="Bristow J."/>
            <person name="Eisen J.A."/>
            <person name="Markowitz V."/>
            <person name="Hugenholtz P."/>
            <person name="Kyrpides N.C."/>
            <person name="Klenk H.P."/>
            <person name="Woyke T."/>
        </authorList>
    </citation>
    <scope>NUCLEOTIDE SEQUENCE [LARGE SCALE GENOMIC DNA]</scope>
    <source>
        <strain evidence="2">DSM 15749 / LMG 21470 / R-8282</strain>
    </source>
</reference>
<gene>
    <name evidence="1" type="ORF">Gilli_1150</name>
</gene>
<name>H2BVU1_GILLR</name>
<organism evidence="1 2">
    <name type="scientific">Gillisia limnaea (strain DSM 15749 / LMG 21470 / R-8282)</name>
    <dbReference type="NCBI Taxonomy" id="865937"/>
    <lineage>
        <taxon>Bacteria</taxon>
        <taxon>Pseudomonadati</taxon>
        <taxon>Bacteroidota</taxon>
        <taxon>Flavobacteriia</taxon>
        <taxon>Flavobacteriales</taxon>
        <taxon>Flavobacteriaceae</taxon>
        <taxon>Gillisia</taxon>
    </lineage>
</organism>
<dbReference type="HOGENOM" id="CLU_1287299_0_0_10"/>
<dbReference type="eggNOG" id="ENOG50336GR">
    <property type="taxonomic scope" value="Bacteria"/>
</dbReference>
<dbReference type="RefSeq" id="WP_006988146.1">
    <property type="nucleotide sequence ID" value="NZ_JH594606.1"/>
</dbReference>
<evidence type="ECO:0008006" key="3">
    <source>
        <dbReference type="Google" id="ProtNLM"/>
    </source>
</evidence>